<evidence type="ECO:0000313" key="3">
    <source>
        <dbReference type="EMBL" id="CAL4796507.1"/>
    </source>
</evidence>
<keyword evidence="4" id="KW-1185">Reference proteome</keyword>
<feature type="region of interest" description="Disordered" evidence="1">
    <location>
        <begin position="1528"/>
        <end position="1557"/>
    </location>
</feature>
<dbReference type="EMBL" id="CAMXCT030004458">
    <property type="protein sequence ID" value="CAL4796507.1"/>
    <property type="molecule type" value="Genomic_DNA"/>
</dbReference>
<comment type="caution">
    <text evidence="2">The sequence shown here is derived from an EMBL/GenBank/DDBJ whole genome shotgun (WGS) entry which is preliminary data.</text>
</comment>
<feature type="compositionally biased region" description="Basic and acidic residues" evidence="1">
    <location>
        <begin position="380"/>
        <end position="394"/>
    </location>
</feature>
<evidence type="ECO:0000256" key="1">
    <source>
        <dbReference type="SAM" id="MobiDB-lite"/>
    </source>
</evidence>
<evidence type="ECO:0000313" key="4">
    <source>
        <dbReference type="Proteomes" id="UP001152797"/>
    </source>
</evidence>
<dbReference type="EMBL" id="CAMXCT010004458">
    <property type="protein sequence ID" value="CAI4009195.1"/>
    <property type="molecule type" value="Genomic_DNA"/>
</dbReference>
<dbReference type="OrthoDB" id="425769at2759"/>
<sequence>MDVLPSVDEVQDVSTVSDVTRLLRVPATIWEAFLEQVGNPGQDLRVVAALPAHIVVQGIGQAQAAGVGLSAIEAAHVGLVWRVARMVMFLKRGGDITNFEDVDPWVPKDTSKFPGQAQGHAPKGSGLKEKVLKMSTLLDQTDESELMPPDLQTVHSWSQRYLQIMGDHPMEEEEPTDAQMAALDKRVNQLGQAPYVDMGVWLPFGRRALRNQKMRAFFPVGDGTFVAREFPGPQNFLQWQASWKVFKVAAISLDICSIASLLLYEKAIEKMTVQWPRNWGLIAHADDKARAERLERVRRQLAMDVRNNKSVPADYNEDKPWSVVFRLVAQDEGYWNDQVRHPATAWLASGSKGAPMASSEALALAHFPGLAEGQEPEVASNDKDERRRQANRDKRAAKKRRAQSDREELAKWRSTPSSGKGAGSGGKGKSKMQGKDQDTSCGLDAELPERVEECLKGCDTFGKFKTERKFRFLHVFAGPRDVLANALKEECDREGIQLEVESYDKLMDSKHDLLAEQPFTDILQKAKAGAYDGGHAGFPCGSFSRARYNTEGEGPKPVRSGAEIYGLATNSKAQQQEADRGTVMAVRSAIIINEVVQSQRRRSVPTAGTVENPPGSDTGEEGPAWALPELISFEKDLGAVTALFNTCAYQSKVKYKWFKPGRFTGCLAELGTLSRKCKCPGWSKHQALVGKDMTSRAVEYPEELCRAYAVLVVKTFKTTLQMEWWREALKRKKEEVSDAQVRWLASKGKRQQPPARAQDLEASRRVWMADNVEISSGPTEGPSRKKRREGENAHFVGGMRNPAKAVSRLSKLADAGRDVRRLWTRFVAEHPQALRTAEDYGGENCQLDTDVLKAWTERIEHFLKVKDFEEVVLRGPGRFTSPVNARLLEAWRKHSGDPELDLVGWIRAGTPLGMSERIPYCGIFPMTEDEDMEFEEMPDMEAQMGAENYKSFVEEPEHAELRDSFAVGTVSKLALILKTKEDGSVKRRVIIDLLRSGGNSRCRVRERIVLPRIQDVVDSLKYLRESRFGLIFKAQKENWEDQDQCDEVELVSADLADAYCHLAVHENELGNCVAPSMNPGKYLVFTAMLFGFKGAPLIMGRFAATLARMLQAMVPPDEMQSQVYMDDPLWMLQGPRWRRRENLALILYMCGALGVNLQFRKGFRGTDAIWIGTRMEVRMAEEVVILSIPPKMMNEVKSILEGWNNKGMVPLREVRAVTGKLAWICGIIVRARWCVNILYSVIAQTLADVKVESERASRREDPRPKPFMVAVHRLELPRQWFIAMFDKPDKFALRREPLREEPPQFALITDASPRGIGAILADIDRKSRTIIPVEALEIPFTEEYARWMGIPWDDPAGQGPLEAWAILMAIKKWKHRLRGHALLIRADSVVALAAVNKSAAPSPVLNWIGAELALKAEELNLRKFITQHIPGAWNVEADWLSRPHQRGAMPKRLEGVPMRQFPKERIMTSALKPPGVDVALRCCETVFSCQRSMGDSSKHNGGDQAEGAQNHHSRAHSSLLLVQKRGEQGNANQGHGGTRSTCTRGHGAKTGNGKTERELDRILGRCLGKKMEQRTNFVKGEAMNPRMRAAKRDKEEADGNHAQVAEHDGAELTGMKLACRLAASKKSMKSAVDKLKANFWAPSSKASRDVKRSEVMRLAKLVAGANMQIFPLSQEVVEGVAACLKDANMKSGDQYLNELKLCHVERGFDLPPWLIRTLAMCKKALIRNKGPVKRALESKVENIKEDTWILAGTNADNGINPALAYSWACLWMLREIEASECKWEHVQVNSQRKTVSLTIPISKMDQDARGIKRTLQCCGESVCSRIEWNHHPVPVDIALRAWHTNVENTENTYV</sequence>
<evidence type="ECO:0000313" key="2">
    <source>
        <dbReference type="EMBL" id="CAI4009195.1"/>
    </source>
</evidence>
<dbReference type="Proteomes" id="UP001152797">
    <property type="component" value="Unassembled WGS sequence"/>
</dbReference>
<name>A0A9P1DGB3_9DINO</name>
<feature type="compositionally biased region" description="Polar residues" evidence="1">
    <location>
        <begin position="1529"/>
        <end position="1543"/>
    </location>
</feature>
<feature type="region of interest" description="Disordered" evidence="1">
    <location>
        <begin position="601"/>
        <end position="622"/>
    </location>
</feature>
<dbReference type="PANTHER" id="PTHR33050">
    <property type="entry name" value="REVERSE TRANSCRIPTASE DOMAIN-CONTAINING PROTEIN"/>
    <property type="match status" value="1"/>
</dbReference>
<feature type="region of interest" description="Disordered" evidence="1">
    <location>
        <begin position="1493"/>
        <end position="1514"/>
    </location>
</feature>
<protein>
    <submittedName>
        <fullName evidence="2">Uncharacterized protein</fullName>
    </submittedName>
</protein>
<dbReference type="EMBL" id="CAMXCT020004458">
    <property type="protein sequence ID" value="CAL1162570.1"/>
    <property type="molecule type" value="Genomic_DNA"/>
</dbReference>
<gene>
    <name evidence="2" type="ORF">C1SCF055_LOCUS34568</name>
</gene>
<dbReference type="InterPro" id="IPR052055">
    <property type="entry name" value="Hepadnavirus_pol/RT"/>
</dbReference>
<dbReference type="PANTHER" id="PTHR33050:SF7">
    <property type="entry name" value="RIBONUCLEASE H"/>
    <property type="match status" value="1"/>
</dbReference>
<feature type="region of interest" description="Disordered" evidence="1">
    <location>
        <begin position="372"/>
        <end position="441"/>
    </location>
</feature>
<dbReference type="SUPFAM" id="SSF56672">
    <property type="entry name" value="DNA/RNA polymerases"/>
    <property type="match status" value="1"/>
</dbReference>
<proteinExistence type="predicted"/>
<dbReference type="CDD" id="cd09275">
    <property type="entry name" value="RNase_HI_RT_DIRS1"/>
    <property type="match status" value="1"/>
</dbReference>
<organism evidence="2">
    <name type="scientific">Cladocopium goreaui</name>
    <dbReference type="NCBI Taxonomy" id="2562237"/>
    <lineage>
        <taxon>Eukaryota</taxon>
        <taxon>Sar</taxon>
        <taxon>Alveolata</taxon>
        <taxon>Dinophyceae</taxon>
        <taxon>Suessiales</taxon>
        <taxon>Symbiodiniaceae</taxon>
        <taxon>Cladocopium</taxon>
    </lineage>
</organism>
<reference evidence="2" key="1">
    <citation type="submission" date="2022-10" db="EMBL/GenBank/DDBJ databases">
        <authorList>
            <person name="Chen Y."/>
            <person name="Dougan E. K."/>
            <person name="Chan C."/>
            <person name="Rhodes N."/>
            <person name="Thang M."/>
        </authorList>
    </citation>
    <scope>NUCLEOTIDE SEQUENCE</scope>
</reference>
<feature type="compositionally biased region" description="Basic and acidic residues" evidence="1">
    <location>
        <begin position="402"/>
        <end position="411"/>
    </location>
</feature>
<feature type="non-terminal residue" evidence="2">
    <location>
        <position position="1"/>
    </location>
</feature>
<dbReference type="InterPro" id="IPR043502">
    <property type="entry name" value="DNA/RNA_pol_sf"/>
</dbReference>
<reference evidence="3 4" key="2">
    <citation type="submission" date="2024-05" db="EMBL/GenBank/DDBJ databases">
        <authorList>
            <person name="Chen Y."/>
            <person name="Shah S."/>
            <person name="Dougan E. K."/>
            <person name="Thang M."/>
            <person name="Chan C."/>
        </authorList>
    </citation>
    <scope>NUCLEOTIDE SEQUENCE [LARGE SCALE GENOMIC DNA]</scope>
</reference>
<accession>A0A9P1DGB3</accession>